<evidence type="ECO:0000313" key="2">
    <source>
        <dbReference type="Proteomes" id="UP000807115"/>
    </source>
</evidence>
<protein>
    <recommendedName>
        <fullName evidence="3">F-box domain-containing protein</fullName>
    </recommendedName>
</protein>
<dbReference type="InterPro" id="IPR053197">
    <property type="entry name" value="F-box_SCFL_complex_component"/>
</dbReference>
<reference evidence="1" key="2">
    <citation type="submission" date="2020-10" db="EMBL/GenBank/DDBJ databases">
        <authorList>
            <person name="Cooper E.A."/>
            <person name="Brenton Z.W."/>
            <person name="Flinn B.S."/>
            <person name="Jenkins J."/>
            <person name="Shu S."/>
            <person name="Flowers D."/>
            <person name="Luo F."/>
            <person name="Wang Y."/>
            <person name="Xia P."/>
            <person name="Barry K."/>
            <person name="Daum C."/>
            <person name="Lipzen A."/>
            <person name="Yoshinaga Y."/>
            <person name="Schmutz J."/>
            <person name="Saski C."/>
            <person name="Vermerris W."/>
            <person name="Kresovich S."/>
        </authorList>
    </citation>
    <scope>NUCLEOTIDE SEQUENCE</scope>
</reference>
<dbReference type="PANTHER" id="PTHR34223">
    <property type="entry name" value="OS11G0201299 PROTEIN"/>
    <property type="match status" value="1"/>
</dbReference>
<evidence type="ECO:0008006" key="3">
    <source>
        <dbReference type="Google" id="ProtNLM"/>
    </source>
</evidence>
<dbReference type="AlphaFoldDB" id="A0A921UBT9"/>
<evidence type="ECO:0000313" key="1">
    <source>
        <dbReference type="EMBL" id="KAG0525894.1"/>
    </source>
</evidence>
<organism evidence="1 2">
    <name type="scientific">Sorghum bicolor</name>
    <name type="common">Sorghum</name>
    <name type="synonym">Sorghum vulgare</name>
    <dbReference type="NCBI Taxonomy" id="4558"/>
    <lineage>
        <taxon>Eukaryota</taxon>
        <taxon>Viridiplantae</taxon>
        <taxon>Streptophyta</taxon>
        <taxon>Embryophyta</taxon>
        <taxon>Tracheophyta</taxon>
        <taxon>Spermatophyta</taxon>
        <taxon>Magnoliopsida</taxon>
        <taxon>Liliopsida</taxon>
        <taxon>Poales</taxon>
        <taxon>Poaceae</taxon>
        <taxon>PACMAD clade</taxon>
        <taxon>Panicoideae</taxon>
        <taxon>Andropogonodae</taxon>
        <taxon>Andropogoneae</taxon>
        <taxon>Sorghinae</taxon>
        <taxon>Sorghum</taxon>
    </lineage>
</organism>
<dbReference type="EMBL" id="CM027685">
    <property type="protein sequence ID" value="KAG0525894.1"/>
    <property type="molecule type" value="Genomic_DNA"/>
</dbReference>
<sequence>MAGTAVKRARAGGGSISDWLSALPDEFLLRVLSFLPAWTDLWRSVPGINLSFLDFRSYSGEDWTAVWERMEDFVNNLLMLHRAPCLDAFRWVRRAIKDNPLMLEISTGSFSPYELPYLSSSPCRRLRSLHLFGVSLDHSFVERLHSWWSDLKDLNLINCRTVFTSIESDKLENLVVCNCIDQPVDVFAIRARRLASLSVNLGIPFSLDAGNSLVRASIYWKPTKFSPRSGAMLLGSLFNVTSFEWKGFQPTFSTI</sequence>
<dbReference type="PANTHER" id="PTHR34223:SF98">
    <property type="entry name" value="OS04G0440901 PROTEIN"/>
    <property type="match status" value="1"/>
</dbReference>
<reference evidence="1" key="1">
    <citation type="journal article" date="2019" name="BMC Genomics">
        <title>A new reference genome for Sorghum bicolor reveals high levels of sequence similarity between sweet and grain genotypes: implications for the genetics of sugar metabolism.</title>
        <authorList>
            <person name="Cooper E.A."/>
            <person name="Brenton Z.W."/>
            <person name="Flinn B.S."/>
            <person name="Jenkins J."/>
            <person name="Shu S."/>
            <person name="Flowers D."/>
            <person name="Luo F."/>
            <person name="Wang Y."/>
            <person name="Xia P."/>
            <person name="Barry K."/>
            <person name="Daum C."/>
            <person name="Lipzen A."/>
            <person name="Yoshinaga Y."/>
            <person name="Schmutz J."/>
            <person name="Saski C."/>
            <person name="Vermerris W."/>
            <person name="Kresovich S."/>
        </authorList>
    </citation>
    <scope>NUCLEOTIDE SEQUENCE</scope>
</reference>
<proteinExistence type="predicted"/>
<accession>A0A921UBT9</accession>
<comment type="caution">
    <text evidence="1">The sequence shown here is derived from an EMBL/GenBank/DDBJ whole genome shotgun (WGS) entry which is preliminary data.</text>
</comment>
<dbReference type="Proteomes" id="UP000807115">
    <property type="component" value="Chromosome 6"/>
</dbReference>
<name>A0A921UBT9_SORBI</name>
<gene>
    <name evidence="1" type="ORF">BDA96_06G097100</name>
</gene>